<dbReference type="GO" id="GO:0016787">
    <property type="term" value="F:hydrolase activity"/>
    <property type="evidence" value="ECO:0007669"/>
    <property type="project" value="UniProtKB-KW"/>
</dbReference>
<keyword evidence="2 8" id="KW-0147">Chitin-binding</keyword>
<proteinExistence type="predicted"/>
<gene>
    <name evidence="12" type="ORF">CC86DRAFT_455863</name>
</gene>
<feature type="compositionally biased region" description="Pro residues" evidence="9">
    <location>
        <begin position="204"/>
        <end position="225"/>
    </location>
</feature>
<keyword evidence="8" id="KW-1015">Disulfide bond</keyword>
<dbReference type="SMART" id="SM00270">
    <property type="entry name" value="ChtBD1"/>
    <property type="match status" value="2"/>
</dbReference>
<keyword evidence="6" id="KW-0119">Carbohydrate metabolism</keyword>
<feature type="chain" id="PRO_5025389713" description="Chitin-binding type-1 domain-containing protein" evidence="10">
    <location>
        <begin position="18"/>
        <end position="306"/>
    </location>
</feature>
<dbReference type="Proteomes" id="UP000799424">
    <property type="component" value="Unassembled WGS sequence"/>
</dbReference>
<evidence type="ECO:0000256" key="5">
    <source>
        <dbReference type="ARBA" id="ARBA00022801"/>
    </source>
</evidence>
<evidence type="ECO:0000256" key="6">
    <source>
        <dbReference type="ARBA" id="ARBA00023277"/>
    </source>
</evidence>
<feature type="region of interest" description="Disordered" evidence="9">
    <location>
        <begin position="80"/>
        <end position="107"/>
    </location>
</feature>
<feature type="domain" description="Chitin-binding type-1" evidence="11">
    <location>
        <begin position="112"/>
        <end position="163"/>
    </location>
</feature>
<evidence type="ECO:0000256" key="9">
    <source>
        <dbReference type="SAM" id="MobiDB-lite"/>
    </source>
</evidence>
<feature type="compositionally biased region" description="Low complexity" evidence="9">
    <location>
        <begin position="226"/>
        <end position="235"/>
    </location>
</feature>
<keyword evidence="5" id="KW-0378">Hydrolase</keyword>
<sequence length="306" mass="29829">MRSSFILALAVLQVAQGTPLAQTISSKISRNGQCGGTSGATCLGSGFGNCCSQYGWCGETTAYCGKGCNSLFGTCSGSSQPSSVSSSRSPSSAATRASSLPAPSSSLVVSTNARCGNLFNAKPGGMTCKGSKYGNCCSNQSYCGKTEAYCGTGCQPGFGDCNAVSSSRAISSSSRASSSSPAPSSSSAISTSTPIAPSSTPSSTPTPAPPSSTPTPSPSETPAPTPTIASSSAPASSAPAVCKNAGNRCTAGDTCCTGTCSAVTFDTSNVCCNAVGGYCNLSNPAGCCSGACLSNNDGSSINGSCF</sequence>
<accession>A0A6A6ZZB6</accession>
<dbReference type="GO" id="GO:0008061">
    <property type="term" value="F:chitin binding"/>
    <property type="evidence" value="ECO:0007669"/>
    <property type="project" value="UniProtKB-UniRule"/>
</dbReference>
<dbReference type="PANTHER" id="PTHR46471">
    <property type="entry name" value="CHITIN DEACETYLASE"/>
    <property type="match status" value="1"/>
</dbReference>
<dbReference type="SUPFAM" id="SSF57016">
    <property type="entry name" value="Plant lectins/antimicrobial peptides"/>
    <property type="match status" value="2"/>
</dbReference>
<evidence type="ECO:0000256" key="10">
    <source>
        <dbReference type="SAM" id="SignalP"/>
    </source>
</evidence>
<keyword evidence="4 10" id="KW-0732">Signal</keyword>
<organism evidence="12 13">
    <name type="scientific">Ophiobolus disseminans</name>
    <dbReference type="NCBI Taxonomy" id="1469910"/>
    <lineage>
        <taxon>Eukaryota</taxon>
        <taxon>Fungi</taxon>
        <taxon>Dikarya</taxon>
        <taxon>Ascomycota</taxon>
        <taxon>Pezizomycotina</taxon>
        <taxon>Dothideomycetes</taxon>
        <taxon>Pleosporomycetidae</taxon>
        <taxon>Pleosporales</taxon>
        <taxon>Pleosporineae</taxon>
        <taxon>Phaeosphaeriaceae</taxon>
        <taxon>Ophiobolus</taxon>
    </lineage>
</organism>
<feature type="region of interest" description="Disordered" evidence="9">
    <location>
        <begin position="172"/>
        <end position="235"/>
    </location>
</feature>
<feature type="compositionally biased region" description="Low complexity" evidence="9">
    <location>
        <begin position="172"/>
        <end position="203"/>
    </location>
</feature>
<dbReference type="Pfam" id="PF00187">
    <property type="entry name" value="Chitin_bind_1"/>
    <property type="match status" value="1"/>
</dbReference>
<evidence type="ECO:0000256" key="2">
    <source>
        <dbReference type="ARBA" id="ARBA00022669"/>
    </source>
</evidence>
<dbReference type="EMBL" id="MU006226">
    <property type="protein sequence ID" value="KAF2826341.1"/>
    <property type="molecule type" value="Genomic_DNA"/>
</dbReference>
<dbReference type="GO" id="GO:0046872">
    <property type="term" value="F:metal ion binding"/>
    <property type="evidence" value="ECO:0007669"/>
    <property type="project" value="UniProtKB-KW"/>
</dbReference>
<feature type="domain" description="Chitin-binding type-1" evidence="11">
    <location>
        <begin position="31"/>
        <end position="77"/>
    </location>
</feature>
<feature type="disulfide bond" evidence="8">
    <location>
        <begin position="50"/>
        <end position="64"/>
    </location>
</feature>
<keyword evidence="3" id="KW-0479">Metal-binding</keyword>
<reference evidence="12" key="1">
    <citation type="journal article" date="2020" name="Stud. Mycol.">
        <title>101 Dothideomycetes genomes: a test case for predicting lifestyles and emergence of pathogens.</title>
        <authorList>
            <person name="Haridas S."/>
            <person name="Albert R."/>
            <person name="Binder M."/>
            <person name="Bloem J."/>
            <person name="Labutti K."/>
            <person name="Salamov A."/>
            <person name="Andreopoulos B."/>
            <person name="Baker S."/>
            <person name="Barry K."/>
            <person name="Bills G."/>
            <person name="Bluhm B."/>
            <person name="Cannon C."/>
            <person name="Castanera R."/>
            <person name="Culley D."/>
            <person name="Daum C."/>
            <person name="Ezra D."/>
            <person name="Gonzalez J."/>
            <person name="Henrissat B."/>
            <person name="Kuo A."/>
            <person name="Liang C."/>
            <person name="Lipzen A."/>
            <person name="Lutzoni F."/>
            <person name="Magnuson J."/>
            <person name="Mondo S."/>
            <person name="Nolan M."/>
            <person name="Ohm R."/>
            <person name="Pangilinan J."/>
            <person name="Park H.-J."/>
            <person name="Ramirez L."/>
            <person name="Alfaro M."/>
            <person name="Sun H."/>
            <person name="Tritt A."/>
            <person name="Yoshinaga Y."/>
            <person name="Zwiers L.-H."/>
            <person name="Turgeon B."/>
            <person name="Goodwin S."/>
            <person name="Spatafora J."/>
            <person name="Crous P."/>
            <person name="Grigoriev I."/>
        </authorList>
    </citation>
    <scope>NUCLEOTIDE SEQUENCE</scope>
    <source>
        <strain evidence="12">CBS 113818</strain>
    </source>
</reference>
<evidence type="ECO:0000256" key="1">
    <source>
        <dbReference type="ARBA" id="ARBA00001941"/>
    </source>
</evidence>
<dbReference type="InterPro" id="IPR036861">
    <property type="entry name" value="Endochitinase-like_sf"/>
</dbReference>
<dbReference type="PANTHER" id="PTHR46471:SF2">
    <property type="entry name" value="CHITIN DEACETYLASE-RELATED"/>
    <property type="match status" value="1"/>
</dbReference>
<feature type="disulfide bond" evidence="8">
    <location>
        <begin position="136"/>
        <end position="150"/>
    </location>
</feature>
<dbReference type="OrthoDB" id="1193027at2759"/>
<dbReference type="PROSITE" id="PS50941">
    <property type="entry name" value="CHIT_BIND_I_2"/>
    <property type="match status" value="2"/>
</dbReference>
<evidence type="ECO:0000313" key="13">
    <source>
        <dbReference type="Proteomes" id="UP000799424"/>
    </source>
</evidence>
<dbReference type="Gene3D" id="3.30.60.10">
    <property type="entry name" value="Endochitinase-like"/>
    <property type="match status" value="2"/>
</dbReference>
<protein>
    <recommendedName>
        <fullName evidence="11">Chitin-binding type-1 domain-containing protein</fullName>
    </recommendedName>
</protein>
<feature type="signal peptide" evidence="10">
    <location>
        <begin position="1"/>
        <end position="17"/>
    </location>
</feature>
<dbReference type="AlphaFoldDB" id="A0A6A6ZZB6"/>
<comment type="cofactor">
    <cofactor evidence="1">
        <name>Co(2+)</name>
        <dbReference type="ChEBI" id="CHEBI:48828"/>
    </cofactor>
</comment>
<dbReference type="InterPro" id="IPR001002">
    <property type="entry name" value="Chitin-bd_1"/>
</dbReference>
<comment type="caution">
    <text evidence="8">Lacks conserved residue(s) required for the propagation of feature annotation.</text>
</comment>
<evidence type="ECO:0000256" key="7">
    <source>
        <dbReference type="ARBA" id="ARBA00023285"/>
    </source>
</evidence>
<keyword evidence="7" id="KW-0170">Cobalt</keyword>
<evidence type="ECO:0000259" key="11">
    <source>
        <dbReference type="PROSITE" id="PS50941"/>
    </source>
</evidence>
<evidence type="ECO:0000256" key="4">
    <source>
        <dbReference type="ARBA" id="ARBA00022729"/>
    </source>
</evidence>
<keyword evidence="13" id="KW-1185">Reference proteome</keyword>
<evidence type="ECO:0000256" key="3">
    <source>
        <dbReference type="ARBA" id="ARBA00022723"/>
    </source>
</evidence>
<evidence type="ECO:0000313" key="12">
    <source>
        <dbReference type="EMBL" id="KAF2826341.1"/>
    </source>
</evidence>
<name>A0A6A6ZZB6_9PLEO</name>
<evidence type="ECO:0000256" key="8">
    <source>
        <dbReference type="PROSITE-ProRule" id="PRU00261"/>
    </source>
</evidence>